<accession>A0A1B1PD56</accession>
<dbReference type="GeneID" id="29066729"/>
<evidence type="ECO:0000313" key="1">
    <source>
        <dbReference type="EMBL" id="ANT42095.1"/>
    </source>
</evidence>
<dbReference type="Proteomes" id="UP000202768">
    <property type="component" value="Segment"/>
</dbReference>
<reference evidence="1 2" key="1">
    <citation type="submission" date="2016-06" db="EMBL/GenBank/DDBJ databases">
        <title>Complete genome of Escherichia coli bacteriophage vB_EcoM_Alf5.</title>
        <authorList>
            <person name="Truncaite L."/>
            <person name="Alijosius L."/>
            <person name="Zajanckauskaite A."/>
            <person name="Simoliunas E."/>
            <person name="Meskys R."/>
        </authorList>
    </citation>
    <scope>NUCLEOTIDE SEQUENCE [LARGE SCALE GENOMIC DNA]</scope>
</reference>
<gene>
    <name evidence="1" type="ORF">Alf5_033</name>
</gene>
<name>A0A1B1PD56_9CAUD</name>
<protein>
    <submittedName>
        <fullName evidence="1">Uncharacterized protein</fullName>
    </submittedName>
</protein>
<dbReference type="EMBL" id="KX377933">
    <property type="protein sequence ID" value="ANT42095.1"/>
    <property type="molecule type" value="Genomic_DNA"/>
</dbReference>
<sequence length="70" mass="8390">MSKVQVVFPICDFSLERELDLYEEITDEIIWSVVDTTYDAYNKPFENTCFDLMVGNNKVNYFFVREFNDE</sequence>
<proteinExistence type="predicted"/>
<dbReference type="OrthoDB" id="18450at10239"/>
<dbReference type="KEGG" id="vg:29066729"/>
<dbReference type="RefSeq" id="YP_009288217.1">
    <property type="nucleotide sequence ID" value="NC_031082.1"/>
</dbReference>
<keyword evidence="2" id="KW-1185">Reference proteome</keyword>
<evidence type="ECO:0000313" key="2">
    <source>
        <dbReference type="Proteomes" id="UP000202768"/>
    </source>
</evidence>
<organism evidence="1 2">
    <name type="scientific">Escherichia phage vB_EcoM_Alf5</name>
    <dbReference type="NCBI Taxonomy" id="1873990"/>
    <lineage>
        <taxon>Viruses</taxon>
        <taxon>Duplodnaviria</taxon>
        <taxon>Heunggongvirae</taxon>
        <taxon>Uroviricota</taxon>
        <taxon>Caudoviricetes</taxon>
        <taxon>Andersonviridae</taxon>
        <taxon>Ounavirinae</taxon>
        <taxon>Felixounavirus</taxon>
        <taxon>Felixounavirus pinkbiff</taxon>
        <taxon>Felixounavirus Alf5</taxon>
    </lineage>
</organism>